<evidence type="ECO:0000259" key="5">
    <source>
        <dbReference type="PROSITE" id="PS50245"/>
    </source>
</evidence>
<dbReference type="InterPro" id="IPR000626">
    <property type="entry name" value="Ubiquitin-like_dom"/>
</dbReference>
<dbReference type="PANTHER" id="PTHR18916">
    <property type="entry name" value="DYNACTIN 1-RELATED MICROTUBULE-BINDING"/>
    <property type="match status" value="1"/>
</dbReference>
<dbReference type="Pfam" id="PF01302">
    <property type="entry name" value="CAP_GLY"/>
    <property type="match status" value="1"/>
</dbReference>
<dbReference type="PROSITE" id="PS50245">
    <property type="entry name" value="CAP_GLY_2"/>
    <property type="match status" value="1"/>
</dbReference>
<protein>
    <submittedName>
        <fullName evidence="7">CAP-Gly domain-containing protein</fullName>
    </submittedName>
</protein>
<dbReference type="WBParaSite" id="ACRNAN_Path_151.g551.t1">
    <property type="protein sequence ID" value="ACRNAN_Path_151.g551.t1"/>
    <property type="gene ID" value="ACRNAN_Path_151.g551"/>
</dbReference>
<evidence type="ECO:0000313" key="7">
    <source>
        <dbReference type="WBParaSite" id="ACRNAN_Path_151.g551.t1"/>
    </source>
</evidence>
<dbReference type="SMART" id="SM01052">
    <property type="entry name" value="CAP_GLY"/>
    <property type="match status" value="1"/>
</dbReference>
<evidence type="ECO:0000256" key="4">
    <source>
        <dbReference type="ARBA" id="ARBA00025779"/>
    </source>
</evidence>
<dbReference type="Gene3D" id="2.30.30.190">
    <property type="entry name" value="CAP Gly-rich-like domain"/>
    <property type="match status" value="1"/>
</dbReference>
<dbReference type="PROSITE" id="PS00845">
    <property type="entry name" value="CAP_GLY_1"/>
    <property type="match status" value="1"/>
</dbReference>
<evidence type="ECO:0000256" key="3">
    <source>
        <dbReference type="ARBA" id="ARBA00023186"/>
    </source>
</evidence>
<feature type="domain" description="CAP-Gly" evidence="5">
    <location>
        <begin position="184"/>
        <end position="226"/>
    </location>
</feature>
<dbReference type="Proteomes" id="UP000887540">
    <property type="component" value="Unplaced"/>
</dbReference>
<dbReference type="InterPro" id="IPR029071">
    <property type="entry name" value="Ubiquitin-like_domsf"/>
</dbReference>
<organism evidence="6 7">
    <name type="scientific">Acrobeloides nanus</name>
    <dbReference type="NCBI Taxonomy" id="290746"/>
    <lineage>
        <taxon>Eukaryota</taxon>
        <taxon>Metazoa</taxon>
        <taxon>Ecdysozoa</taxon>
        <taxon>Nematoda</taxon>
        <taxon>Chromadorea</taxon>
        <taxon>Rhabditida</taxon>
        <taxon>Tylenchina</taxon>
        <taxon>Cephalobomorpha</taxon>
        <taxon>Cephaloboidea</taxon>
        <taxon>Cephalobidae</taxon>
        <taxon>Acrobeloides</taxon>
    </lineage>
</organism>
<dbReference type="GO" id="GO:0035371">
    <property type="term" value="C:microtubule plus-end"/>
    <property type="evidence" value="ECO:0007669"/>
    <property type="project" value="TreeGrafter"/>
</dbReference>
<name>A0A914C1M2_9BILA</name>
<dbReference type="GO" id="GO:0005938">
    <property type="term" value="C:cell cortex"/>
    <property type="evidence" value="ECO:0007669"/>
    <property type="project" value="TreeGrafter"/>
</dbReference>
<dbReference type="GO" id="GO:0051010">
    <property type="term" value="F:microtubule plus-end binding"/>
    <property type="evidence" value="ECO:0007669"/>
    <property type="project" value="TreeGrafter"/>
</dbReference>
<evidence type="ECO:0000313" key="6">
    <source>
        <dbReference type="Proteomes" id="UP000887540"/>
    </source>
</evidence>
<comment type="subcellular location">
    <subcellularLocation>
        <location evidence="1">Cytoplasm</location>
    </subcellularLocation>
</comment>
<dbReference type="Gene3D" id="3.10.20.90">
    <property type="entry name" value="Phosphatidylinositol 3-kinase Catalytic Subunit, Chain A, domain 1"/>
    <property type="match status" value="1"/>
</dbReference>
<dbReference type="SUPFAM" id="SSF74924">
    <property type="entry name" value="Cap-Gly domain"/>
    <property type="match status" value="1"/>
</dbReference>
<reference evidence="7" key="1">
    <citation type="submission" date="2022-11" db="UniProtKB">
        <authorList>
            <consortium name="WormBaseParasite"/>
        </authorList>
    </citation>
    <scope>IDENTIFICATION</scope>
</reference>
<dbReference type="GO" id="GO:0031122">
    <property type="term" value="P:cytoplasmic microtubule organization"/>
    <property type="evidence" value="ECO:0007669"/>
    <property type="project" value="TreeGrafter"/>
</dbReference>
<comment type="similarity">
    <text evidence="4">Belongs to the TBCB family.</text>
</comment>
<dbReference type="SUPFAM" id="SSF54236">
    <property type="entry name" value="Ubiquitin-like"/>
    <property type="match status" value="1"/>
</dbReference>
<dbReference type="GO" id="GO:0005634">
    <property type="term" value="C:nucleus"/>
    <property type="evidence" value="ECO:0007669"/>
    <property type="project" value="TreeGrafter"/>
</dbReference>
<evidence type="ECO:0000256" key="2">
    <source>
        <dbReference type="ARBA" id="ARBA00022490"/>
    </source>
</evidence>
<accession>A0A914C1M2</accession>
<proteinExistence type="inferred from homology"/>
<dbReference type="InterPro" id="IPR036859">
    <property type="entry name" value="CAP-Gly_dom_sf"/>
</dbReference>
<dbReference type="InterPro" id="IPR000938">
    <property type="entry name" value="CAP-Gly_domain"/>
</dbReference>
<dbReference type="Pfam" id="PF14560">
    <property type="entry name" value="Ubiquitin_2"/>
    <property type="match status" value="1"/>
</dbReference>
<keyword evidence="6" id="KW-1185">Reference proteome</keyword>
<dbReference type="AlphaFoldDB" id="A0A914C1M2"/>
<keyword evidence="3" id="KW-0143">Chaperone</keyword>
<sequence length="245" mass="27824">MKRSVADSIGKSDTENFRSASIKNGDANEMSVHLTIISNITEFPYEKSFPNSITLKEFKKRLVLIIGIDTADIYIELRDKENQFIKKLTDDNATLEDLDIKQGQTIYVESKNGAQTVVSNDDMTNRYVMDDHKYEQLNDSLRAFKKKFVSSTNNQDASNLQLGQKCIIRLPGVSERVGTISFIGETHFKPGIWVGITYEEPFGKNDGSFEGKRYFTASPNYGSFVRPNNVYTIEEPNNTNEMEEI</sequence>
<evidence type="ECO:0000256" key="1">
    <source>
        <dbReference type="ARBA" id="ARBA00004496"/>
    </source>
</evidence>
<keyword evidence="2" id="KW-0963">Cytoplasm</keyword>
<dbReference type="PANTHER" id="PTHR18916:SF85">
    <property type="entry name" value="TUBULIN-FOLDING COFACTOR B"/>
    <property type="match status" value="1"/>
</dbReference>